<gene>
    <name evidence="5" type="ORF">VP1G_05412</name>
</gene>
<dbReference type="OrthoDB" id="5237843at2759"/>
<dbReference type="PANTHER" id="PTHR43374">
    <property type="entry name" value="FLAVIN PRENYLTRANSFERASE"/>
    <property type="match status" value="1"/>
</dbReference>
<proteinExistence type="predicted"/>
<feature type="domain" description="Zn(2)-C6 fungal-type" evidence="4">
    <location>
        <begin position="40"/>
        <end position="71"/>
    </location>
</feature>
<dbReference type="SMART" id="SM00066">
    <property type="entry name" value="GAL4"/>
    <property type="match status" value="1"/>
</dbReference>
<evidence type="ECO:0000259" key="4">
    <source>
        <dbReference type="PROSITE" id="PS50048"/>
    </source>
</evidence>
<evidence type="ECO:0000313" key="6">
    <source>
        <dbReference type="Proteomes" id="UP000078576"/>
    </source>
</evidence>
<dbReference type="Proteomes" id="UP000078576">
    <property type="component" value="Unassembled WGS sequence"/>
</dbReference>
<organism evidence="5 6">
    <name type="scientific">Cytospora mali</name>
    <name type="common">Apple Valsa canker fungus</name>
    <name type="synonym">Valsa mali</name>
    <dbReference type="NCBI Taxonomy" id="578113"/>
    <lineage>
        <taxon>Eukaryota</taxon>
        <taxon>Fungi</taxon>
        <taxon>Dikarya</taxon>
        <taxon>Ascomycota</taxon>
        <taxon>Pezizomycotina</taxon>
        <taxon>Sordariomycetes</taxon>
        <taxon>Sordariomycetidae</taxon>
        <taxon>Diaporthales</taxon>
        <taxon>Cytosporaceae</taxon>
        <taxon>Cytospora</taxon>
    </lineage>
</organism>
<dbReference type="PROSITE" id="PS50048">
    <property type="entry name" value="ZN2_CY6_FUNGAL_2"/>
    <property type="match status" value="1"/>
</dbReference>
<dbReference type="PROSITE" id="PS00463">
    <property type="entry name" value="ZN2_CY6_FUNGAL_1"/>
    <property type="match status" value="1"/>
</dbReference>
<dbReference type="InterPro" id="IPR036864">
    <property type="entry name" value="Zn2-C6_fun-type_DNA-bd_sf"/>
</dbReference>
<keyword evidence="1" id="KW-0479">Metal-binding</keyword>
<evidence type="ECO:0000313" key="5">
    <source>
        <dbReference type="EMBL" id="KUI58059.1"/>
    </source>
</evidence>
<dbReference type="Pfam" id="PF00172">
    <property type="entry name" value="Zn_clus"/>
    <property type="match status" value="1"/>
</dbReference>
<accession>A0A194V2C9</accession>
<dbReference type="EMBL" id="KN714708">
    <property type="protein sequence ID" value="KUI58059.1"/>
    <property type="molecule type" value="Genomic_DNA"/>
</dbReference>
<dbReference type="InterPro" id="IPR004507">
    <property type="entry name" value="UbiX-like"/>
</dbReference>
<dbReference type="InterPro" id="IPR001138">
    <property type="entry name" value="Zn2Cys6_DnaBD"/>
</dbReference>
<evidence type="ECO:0000256" key="1">
    <source>
        <dbReference type="ARBA" id="ARBA00022723"/>
    </source>
</evidence>
<dbReference type="Gene3D" id="4.10.240.10">
    <property type="entry name" value="Zn(2)-C6 fungal-type DNA-binding domain"/>
    <property type="match status" value="1"/>
</dbReference>
<dbReference type="InterPro" id="IPR007219">
    <property type="entry name" value="XnlR_reg_dom"/>
</dbReference>
<feature type="region of interest" description="Disordered" evidence="3">
    <location>
        <begin position="1"/>
        <end position="21"/>
    </location>
</feature>
<dbReference type="GO" id="GO:0016831">
    <property type="term" value="F:carboxy-lyase activity"/>
    <property type="evidence" value="ECO:0007669"/>
    <property type="project" value="TreeGrafter"/>
</dbReference>
<evidence type="ECO:0000256" key="3">
    <source>
        <dbReference type="SAM" id="MobiDB-lite"/>
    </source>
</evidence>
<feature type="compositionally biased region" description="Polar residues" evidence="3">
    <location>
        <begin position="1"/>
        <end position="13"/>
    </location>
</feature>
<keyword evidence="2" id="KW-0539">Nucleus</keyword>
<dbReference type="PANTHER" id="PTHR43374:SF1">
    <property type="entry name" value="FLAVIN PRENYLTRANSFERASE PAD1, MITOCHONDRIAL"/>
    <property type="match status" value="1"/>
</dbReference>
<keyword evidence="6" id="KW-1185">Reference proteome</keyword>
<feature type="region of interest" description="Disordered" evidence="3">
    <location>
        <begin position="82"/>
        <end position="136"/>
    </location>
</feature>
<dbReference type="CDD" id="cd00067">
    <property type="entry name" value="GAL4"/>
    <property type="match status" value="1"/>
</dbReference>
<dbReference type="CDD" id="cd12148">
    <property type="entry name" value="fungal_TF_MHR"/>
    <property type="match status" value="1"/>
</dbReference>
<protein>
    <recommendedName>
        <fullName evidence="4">Zn(2)-C6 fungal-type domain-containing protein</fullName>
    </recommendedName>
</protein>
<dbReference type="AlphaFoldDB" id="A0A194V2C9"/>
<name>A0A194V2C9_CYTMA</name>
<reference evidence="6" key="1">
    <citation type="submission" date="2014-12" db="EMBL/GenBank/DDBJ databases">
        <title>Genome Sequence of Valsa Canker Pathogens Uncovers a Specific Adaption of Colonization on Woody Bark.</title>
        <authorList>
            <person name="Yin Z."/>
            <person name="Liu H."/>
            <person name="Gao X."/>
            <person name="Li Z."/>
            <person name="Song N."/>
            <person name="Ke X."/>
            <person name="Dai Q."/>
            <person name="Wu Y."/>
            <person name="Sun Y."/>
            <person name="Xu J.-R."/>
            <person name="Kang Z.K."/>
            <person name="Wang L."/>
            <person name="Huang L."/>
        </authorList>
    </citation>
    <scope>NUCLEOTIDE SEQUENCE [LARGE SCALE GENOMIC DNA]</scope>
    <source>
        <strain evidence="6">SXYL134</strain>
    </source>
</reference>
<sequence>MSPAPSRQRQSSMLAGEGNIPYSDLRRALRDRQTARTRNSCLPCRERKVRCNREHPCSICIKRDHPDLCIYSAPSLPAAHGHAARRAASLHTTLREAGPPSSKSASPSLGFRPTPRVDDSSQPTVPSPPSSSLMGGGSLLAIAREHNPQPRDDDASRRDVLENAMRPLLGMASMDEAGLENGHHEATRNDDPYADLPGDQDLLNLFSVYRMRVHPFQLIIDDLDAVEGELCAIINQRAGSSSTEKSEPRQQVSTDRRRFLCLLHAILATGALFAEMPVSDRSLISQRHVRCAFDMLRACNYLLVPFIEGVRTLLILGLVLQNSGNPQAAWILAGSTIRMAIALGIVATSSSARSGLLPVAAGTARHLRLAIICQDALLSLAFNRQPASHELDSVHDLPILSPPTPNGNAGLNYGQAMNWLCHFTLRHWVYSSFQPGSLTIERFTNFFDDMDILESALQDHLRGQEACHSIQAIQEFYSLELHRNFTISTFCRPILTKDGHQSLTYAQVELILERLQRALKRSVRAFIRLRSVSSHATRSWAFVHNGLTSALLLSFMKETRNEDDSRQIQDELIKSLSEGDDILASESASGATFASQMTNAHRKSLKALKSLKRISEEERHQRDRYDNVDRRDSIGSFNPAFTQDAMDAIQDPGSSDFDELLRSFDYSSALPMEAFDYITSDPIVPGRSFEPFNLL</sequence>
<dbReference type="GO" id="GO:0000981">
    <property type="term" value="F:DNA-binding transcription factor activity, RNA polymerase II-specific"/>
    <property type="evidence" value="ECO:0007669"/>
    <property type="project" value="InterPro"/>
</dbReference>
<evidence type="ECO:0000256" key="2">
    <source>
        <dbReference type="ARBA" id="ARBA00023242"/>
    </source>
</evidence>
<dbReference type="SMART" id="SM00906">
    <property type="entry name" value="Fungal_trans"/>
    <property type="match status" value="1"/>
</dbReference>
<dbReference type="GO" id="GO:0008270">
    <property type="term" value="F:zinc ion binding"/>
    <property type="evidence" value="ECO:0007669"/>
    <property type="project" value="InterPro"/>
</dbReference>
<dbReference type="GO" id="GO:0003677">
    <property type="term" value="F:DNA binding"/>
    <property type="evidence" value="ECO:0007669"/>
    <property type="project" value="InterPro"/>
</dbReference>
<dbReference type="Pfam" id="PF04082">
    <property type="entry name" value="Fungal_trans"/>
    <property type="match status" value="1"/>
</dbReference>
<feature type="compositionally biased region" description="Low complexity" evidence="3">
    <location>
        <begin position="99"/>
        <end position="108"/>
    </location>
</feature>
<dbReference type="STRING" id="694573.A0A194V2C9"/>
<dbReference type="SUPFAM" id="SSF57701">
    <property type="entry name" value="Zn2/Cys6 DNA-binding domain"/>
    <property type="match status" value="1"/>
</dbReference>
<dbReference type="GO" id="GO:0006351">
    <property type="term" value="P:DNA-templated transcription"/>
    <property type="evidence" value="ECO:0007669"/>
    <property type="project" value="InterPro"/>
</dbReference>